<dbReference type="Proteomes" id="UP000176005">
    <property type="component" value="Unassembled WGS sequence"/>
</dbReference>
<proteinExistence type="predicted"/>
<dbReference type="PATRIC" id="fig|518642.10.peg.6947"/>
<dbReference type="EMBL" id="LJGW01000092">
    <property type="protein sequence ID" value="OEV13206.1"/>
    <property type="molecule type" value="Genomic_DNA"/>
</dbReference>
<dbReference type="AlphaFoldDB" id="A0A1E7LAI5"/>
<comment type="caution">
    <text evidence="1">The sequence shown here is derived from an EMBL/GenBank/DDBJ whole genome shotgun (WGS) entry which is preliminary data.</text>
</comment>
<keyword evidence="2" id="KW-1185">Reference proteome</keyword>
<gene>
    <name evidence="1" type="ORF">AN218_04630</name>
</gene>
<evidence type="ECO:0000313" key="2">
    <source>
        <dbReference type="Proteomes" id="UP000176005"/>
    </source>
</evidence>
<evidence type="ECO:0000313" key="1">
    <source>
        <dbReference type="EMBL" id="OEV13206.1"/>
    </source>
</evidence>
<protein>
    <submittedName>
        <fullName evidence="1">Uncharacterized protein</fullName>
    </submittedName>
</protein>
<accession>A0A1E7LAI5</accession>
<sequence>MSCAYFCRHCGERHETHGEMALRVCGCDGERHDACRPRRAPAGTPRPERWPAYLTWETAV</sequence>
<reference evidence="1 2" key="1">
    <citation type="journal article" date="2016" name="Front. Microbiol.">
        <title>Comparative Genomics Analysis of Streptomyces Species Reveals Their Adaptation to the Marine Environment and Their Diversity at the Genomic Level.</title>
        <authorList>
            <person name="Tian X."/>
            <person name="Zhang Z."/>
            <person name="Yang T."/>
            <person name="Chen M."/>
            <person name="Li J."/>
            <person name="Chen F."/>
            <person name="Yang J."/>
            <person name="Li W."/>
            <person name="Zhang B."/>
            <person name="Zhang Z."/>
            <person name="Wu J."/>
            <person name="Zhang C."/>
            <person name="Long L."/>
            <person name="Xiao J."/>
        </authorList>
    </citation>
    <scope>NUCLEOTIDE SEQUENCE [LARGE SCALE GENOMIC DNA]</scope>
    <source>
        <strain evidence="1 2">SCSIO 10429</strain>
    </source>
</reference>
<name>A0A1E7LAI5_9ACTN</name>
<organism evidence="1 2">
    <name type="scientific">Streptomyces nanshensis</name>
    <dbReference type="NCBI Taxonomy" id="518642"/>
    <lineage>
        <taxon>Bacteria</taxon>
        <taxon>Bacillati</taxon>
        <taxon>Actinomycetota</taxon>
        <taxon>Actinomycetes</taxon>
        <taxon>Kitasatosporales</taxon>
        <taxon>Streptomycetaceae</taxon>
        <taxon>Streptomyces</taxon>
    </lineage>
</organism>